<dbReference type="Pfam" id="PF00999">
    <property type="entry name" value="Na_H_Exchanger"/>
    <property type="match status" value="1"/>
</dbReference>
<evidence type="ECO:0000313" key="13">
    <source>
        <dbReference type="Proteomes" id="UP000694941"/>
    </source>
</evidence>
<keyword evidence="3 9" id="KW-0812">Transmembrane</keyword>
<name>A0ABM1B2I6_LIMPO</name>
<dbReference type="PRINTS" id="PR01084">
    <property type="entry name" value="NAHEXCHNGR"/>
</dbReference>
<reference evidence="14" key="1">
    <citation type="submission" date="2025-08" db="UniProtKB">
        <authorList>
            <consortium name="RefSeq"/>
        </authorList>
    </citation>
    <scope>IDENTIFICATION</scope>
    <source>
        <tissue evidence="14">Muscle</tissue>
    </source>
</reference>
<feature type="transmembrane region" description="Helical" evidence="11">
    <location>
        <begin position="200"/>
        <end position="217"/>
    </location>
</feature>
<sequence length="694" mass="77728">MSSIPFLVVFGFLFTIPLMFLLTKTNYSPLLVKAKPLSFVRPYYHHSSRNELKSQKARYQHLKTLNLQRRSPITTKPQFVHEFFPILAESVRKSDELLPLNQVVQEKNKDKNNYSETNHENSQEHGIHVASWRWEYVKTPFIYTAFVIIAGLCKVGYHHANFLSSVIPESCILIILGVAVGTIIYVTGSTSLVPQFTSRAFFLFLLPPIILESAYSLHDSAFFSNLGTILLYALLGTLLNCFTIGSSLYGLAEAGAMGPISVGIVECLVFSALISAVDPVAVLAIFQEIGVNKVLYFLVFGESLLNDAVTVVLYTMMVGLSSTQYITAGQIALGGASFLCVSLGGLLIGVLMGVITALVTKQTQHVRVVEPLAMLGVAYLSYLLAEMVHFSGIISIIACGLVQAQYARFNISQKSYITVKYFIKMLSAVCDTIIFLFLGMVLVNDGHIWHTGFVLWTTALCLIARFCSVYFLTFLANYFERLHTIKITEQFIMAYGGLRGAVAFSLVIMLDKQIVPHKSLFITATLFVILFTVFIQGSTIKPLVSLLKIRIQNKDYHSLFQEVNTKVIDNMMAGIEEVTGDHSENYWKQTLCYYNEHYLKKWLQRSTSENNLTRVYTKMVLADHYAHLYGPATALEDNQPLMLNQYTDDINMPIDDGIINSEKGKTKSTEMTSDNKSTEALKRTKVKLNGEYNS</sequence>
<keyword evidence="2 9" id="KW-0813">Transport</keyword>
<evidence type="ECO:0000256" key="10">
    <source>
        <dbReference type="SAM" id="MobiDB-lite"/>
    </source>
</evidence>
<evidence type="ECO:0000313" key="14">
    <source>
        <dbReference type="RefSeq" id="XP_013773485.2"/>
    </source>
</evidence>
<feature type="transmembrane region" description="Helical" evidence="11">
    <location>
        <begin position="141"/>
        <end position="160"/>
    </location>
</feature>
<comment type="similarity">
    <text evidence="9">Belongs to the monovalent cation:proton antiporter 1 (CPA1) transporter (TC 2.A.36) family.</text>
</comment>
<dbReference type="GeneID" id="106458511"/>
<accession>A0ABM1B2I6</accession>
<feature type="domain" description="Cation/H+ exchanger transmembrane" evidence="12">
    <location>
        <begin position="152"/>
        <end position="544"/>
    </location>
</feature>
<feature type="transmembrane region" description="Helical" evidence="11">
    <location>
        <begin position="379"/>
        <end position="402"/>
    </location>
</feature>
<evidence type="ECO:0000256" key="5">
    <source>
        <dbReference type="ARBA" id="ARBA00023053"/>
    </source>
</evidence>
<dbReference type="PANTHER" id="PTHR10110:SF126">
    <property type="entry name" value="NA(+)_H(+) EXCHANGER PROTEIN 7"/>
    <property type="match status" value="1"/>
</dbReference>
<feature type="transmembrane region" description="Helical" evidence="11">
    <location>
        <begin position="491"/>
        <end position="510"/>
    </location>
</feature>
<keyword evidence="13" id="KW-1185">Reference proteome</keyword>
<gene>
    <name evidence="14" type="primary">LOC106458511</name>
</gene>
<evidence type="ECO:0000256" key="7">
    <source>
        <dbReference type="ARBA" id="ARBA00023136"/>
    </source>
</evidence>
<dbReference type="InterPro" id="IPR006153">
    <property type="entry name" value="Cation/H_exchanger_TM"/>
</dbReference>
<feature type="transmembrane region" description="Helical" evidence="11">
    <location>
        <begin position="166"/>
        <end position="188"/>
    </location>
</feature>
<keyword evidence="4 11" id="KW-1133">Transmembrane helix</keyword>
<dbReference type="Proteomes" id="UP000694941">
    <property type="component" value="Unplaced"/>
</dbReference>
<evidence type="ECO:0000256" key="1">
    <source>
        <dbReference type="ARBA" id="ARBA00004141"/>
    </source>
</evidence>
<feature type="transmembrane region" description="Helical" evidence="11">
    <location>
        <begin position="298"/>
        <end position="320"/>
    </location>
</feature>
<keyword evidence="5" id="KW-0915">Sodium</keyword>
<evidence type="ECO:0000256" key="8">
    <source>
        <dbReference type="ARBA" id="ARBA00023201"/>
    </source>
</evidence>
<dbReference type="PANTHER" id="PTHR10110">
    <property type="entry name" value="SODIUM/HYDROGEN EXCHANGER"/>
    <property type="match status" value="1"/>
</dbReference>
<feature type="transmembrane region" description="Helical" evidence="11">
    <location>
        <begin position="264"/>
        <end position="286"/>
    </location>
</feature>
<evidence type="ECO:0000256" key="3">
    <source>
        <dbReference type="ARBA" id="ARBA00022692"/>
    </source>
</evidence>
<dbReference type="InterPro" id="IPR018422">
    <property type="entry name" value="Cation/H_exchanger_CPA1"/>
</dbReference>
<feature type="transmembrane region" description="Helical" evidence="11">
    <location>
        <begin position="422"/>
        <end position="443"/>
    </location>
</feature>
<dbReference type="InterPro" id="IPR004709">
    <property type="entry name" value="NaH_exchanger"/>
</dbReference>
<dbReference type="NCBIfam" id="TIGR00840">
    <property type="entry name" value="b_cpa1"/>
    <property type="match status" value="1"/>
</dbReference>
<feature type="transmembrane region" description="Helical" evidence="11">
    <location>
        <begin position="332"/>
        <end position="359"/>
    </location>
</feature>
<feature type="region of interest" description="Disordered" evidence="10">
    <location>
        <begin position="661"/>
        <end position="694"/>
    </location>
</feature>
<feature type="transmembrane region" description="Helical" evidence="11">
    <location>
        <begin position="522"/>
        <end position="544"/>
    </location>
</feature>
<feature type="transmembrane region" description="Helical" evidence="11">
    <location>
        <begin position="229"/>
        <end position="252"/>
    </location>
</feature>
<keyword evidence="6 9" id="KW-0406">Ion transport</keyword>
<organism evidence="13 14">
    <name type="scientific">Limulus polyphemus</name>
    <name type="common">Atlantic horseshoe crab</name>
    <dbReference type="NCBI Taxonomy" id="6850"/>
    <lineage>
        <taxon>Eukaryota</taxon>
        <taxon>Metazoa</taxon>
        <taxon>Ecdysozoa</taxon>
        <taxon>Arthropoda</taxon>
        <taxon>Chelicerata</taxon>
        <taxon>Merostomata</taxon>
        <taxon>Xiphosura</taxon>
        <taxon>Limulidae</taxon>
        <taxon>Limulus</taxon>
    </lineage>
</organism>
<feature type="transmembrane region" description="Helical" evidence="11">
    <location>
        <begin position="455"/>
        <end position="479"/>
    </location>
</feature>
<keyword evidence="8 9" id="KW-0739">Sodium transport</keyword>
<protein>
    <recommendedName>
        <fullName evidence="9">Sodium/hydrogen exchanger</fullName>
    </recommendedName>
</protein>
<proteinExistence type="inferred from homology"/>
<evidence type="ECO:0000256" key="6">
    <source>
        <dbReference type="ARBA" id="ARBA00023065"/>
    </source>
</evidence>
<evidence type="ECO:0000259" key="12">
    <source>
        <dbReference type="Pfam" id="PF00999"/>
    </source>
</evidence>
<comment type="subcellular location">
    <subcellularLocation>
        <location evidence="1">Membrane</location>
        <topology evidence="1">Multi-pass membrane protein</topology>
    </subcellularLocation>
</comment>
<keyword evidence="7 11" id="KW-0472">Membrane</keyword>
<evidence type="ECO:0000256" key="2">
    <source>
        <dbReference type="ARBA" id="ARBA00022448"/>
    </source>
</evidence>
<evidence type="ECO:0000256" key="4">
    <source>
        <dbReference type="ARBA" id="ARBA00022989"/>
    </source>
</evidence>
<evidence type="ECO:0000256" key="11">
    <source>
        <dbReference type="SAM" id="Phobius"/>
    </source>
</evidence>
<dbReference type="Gene3D" id="6.10.140.1330">
    <property type="match status" value="1"/>
</dbReference>
<evidence type="ECO:0000256" key="9">
    <source>
        <dbReference type="RuleBase" id="RU003722"/>
    </source>
</evidence>
<feature type="transmembrane region" description="Helical" evidence="11">
    <location>
        <begin position="6"/>
        <end position="23"/>
    </location>
</feature>
<dbReference type="RefSeq" id="XP_013773485.2">
    <property type="nucleotide sequence ID" value="XM_013918031.2"/>
</dbReference>
<keyword evidence="9" id="KW-0050">Antiport</keyword>